<evidence type="ECO:0000256" key="3">
    <source>
        <dbReference type="ARBA" id="ARBA00048782"/>
    </source>
</evidence>
<dbReference type="PANTHER" id="PTHR43774">
    <property type="entry name" value="PEPTIDE METHIONINE SULFOXIDE REDUCTASE"/>
    <property type="match status" value="1"/>
</dbReference>
<organism evidence="6 7">
    <name type="scientific">Flavimaribacter sediminis</name>
    <dbReference type="NCBI Taxonomy" id="2865987"/>
    <lineage>
        <taxon>Bacteria</taxon>
        <taxon>Pseudomonadati</taxon>
        <taxon>Pseudomonadota</taxon>
        <taxon>Alphaproteobacteria</taxon>
        <taxon>Hyphomicrobiales</taxon>
        <taxon>Rhizobiaceae</taxon>
        <taxon>Flavimaribacter</taxon>
    </lineage>
</organism>
<dbReference type="Proteomes" id="UP001196509">
    <property type="component" value="Unassembled WGS sequence"/>
</dbReference>
<dbReference type="Gene3D" id="3.30.1060.10">
    <property type="entry name" value="Peptide methionine sulphoxide reductase MsrA"/>
    <property type="match status" value="1"/>
</dbReference>
<dbReference type="EMBL" id="JAICBX010000002">
    <property type="protein sequence ID" value="MBW8638585.1"/>
    <property type="molecule type" value="Genomic_DNA"/>
</dbReference>
<name>A0AAE3D0K4_9HYPH</name>
<feature type="active site" evidence="4">
    <location>
        <position position="34"/>
    </location>
</feature>
<dbReference type="Pfam" id="PF01625">
    <property type="entry name" value="PMSR"/>
    <property type="match status" value="1"/>
</dbReference>
<protein>
    <recommendedName>
        <fullName evidence="4">Peptide methionine sulfoxide reductase MsrA</fullName>
        <shortName evidence="4">Protein-methionine-S-oxide reductase</shortName>
        <ecNumber evidence="4">1.8.4.11</ecNumber>
    </recommendedName>
    <alternativeName>
        <fullName evidence="4">Peptide-methionine (S)-S-oxide reductase</fullName>
        <shortName evidence="4">Peptide Met(O) reductase</shortName>
    </alternativeName>
</protein>
<dbReference type="AlphaFoldDB" id="A0AAE3D0K4"/>
<dbReference type="EC" id="1.8.4.11" evidence="4"/>
<proteinExistence type="inferred from homology"/>
<evidence type="ECO:0000256" key="2">
    <source>
        <dbReference type="ARBA" id="ARBA00047806"/>
    </source>
</evidence>
<dbReference type="SUPFAM" id="SSF55068">
    <property type="entry name" value="Peptide methionine sulfoxide reductase"/>
    <property type="match status" value="1"/>
</dbReference>
<sequence length="204" mass="22587">MAAAAVYGLSPMPTVHAQSAASGDTARAIFAGGCFWCVESDFDKVPGVVSTTSGYTGGHLDNPTYRDVVTETTGHREAVLVEYDPDKVSYEALLDAYWHSVDPTDAEGQFCDRGESYTTAIYTTSDDQQKQAEASAKTISAELDAPVATLIAPAQKFYPAEDYHQDYYRKNPVRYKYYRFGCRRDARLDRLWGDDAHRGLSNTH</sequence>
<reference evidence="6" key="1">
    <citation type="submission" date="2021-08" db="EMBL/GenBank/DDBJ databases">
        <title>Hoeflea bacterium WL0058 sp. nov., isolated from the sediment.</title>
        <authorList>
            <person name="Wang L."/>
            <person name="Zhang D."/>
        </authorList>
    </citation>
    <scope>NUCLEOTIDE SEQUENCE</scope>
    <source>
        <strain evidence="6">WL0058</strain>
    </source>
</reference>
<accession>A0AAE3D0K4</accession>
<keyword evidence="1 4" id="KW-0560">Oxidoreductase</keyword>
<dbReference type="InterPro" id="IPR002569">
    <property type="entry name" value="Met_Sox_Rdtase_MsrA_dom"/>
</dbReference>
<comment type="catalytic activity">
    <reaction evidence="3 4">
        <text>[thioredoxin]-disulfide + L-methionine + H2O = L-methionine (S)-S-oxide + [thioredoxin]-dithiol</text>
        <dbReference type="Rhea" id="RHEA:19993"/>
        <dbReference type="Rhea" id="RHEA-COMP:10698"/>
        <dbReference type="Rhea" id="RHEA-COMP:10700"/>
        <dbReference type="ChEBI" id="CHEBI:15377"/>
        <dbReference type="ChEBI" id="CHEBI:29950"/>
        <dbReference type="ChEBI" id="CHEBI:50058"/>
        <dbReference type="ChEBI" id="CHEBI:57844"/>
        <dbReference type="ChEBI" id="CHEBI:58772"/>
        <dbReference type="EC" id="1.8.4.11"/>
    </reaction>
</comment>
<dbReference type="PANTHER" id="PTHR43774:SF1">
    <property type="entry name" value="PEPTIDE METHIONINE SULFOXIDE REDUCTASE MSRA 2"/>
    <property type="match status" value="1"/>
</dbReference>
<keyword evidence="7" id="KW-1185">Reference proteome</keyword>
<dbReference type="GO" id="GO:0008113">
    <property type="term" value="F:peptide-methionine (S)-S-oxide reductase activity"/>
    <property type="evidence" value="ECO:0007669"/>
    <property type="project" value="UniProtKB-UniRule"/>
</dbReference>
<gene>
    <name evidence="4 6" type="primary">msrA</name>
    <name evidence="6" type="ORF">K1W69_15415</name>
</gene>
<comment type="similarity">
    <text evidence="4">Belongs to the MsrA Met sulfoxide reductase family.</text>
</comment>
<evidence type="ECO:0000256" key="1">
    <source>
        <dbReference type="ARBA" id="ARBA00023002"/>
    </source>
</evidence>
<dbReference type="HAMAP" id="MF_01401">
    <property type="entry name" value="MsrA"/>
    <property type="match status" value="1"/>
</dbReference>
<dbReference type="InterPro" id="IPR036509">
    <property type="entry name" value="Met_Sox_Rdtase_MsrA_sf"/>
</dbReference>
<evidence type="ECO:0000256" key="4">
    <source>
        <dbReference type="HAMAP-Rule" id="MF_01401"/>
    </source>
</evidence>
<evidence type="ECO:0000259" key="5">
    <source>
        <dbReference type="Pfam" id="PF01625"/>
    </source>
</evidence>
<comment type="caution">
    <text evidence="6">The sequence shown here is derived from an EMBL/GenBank/DDBJ whole genome shotgun (WGS) entry which is preliminary data.</text>
</comment>
<dbReference type="NCBIfam" id="TIGR00401">
    <property type="entry name" value="msrA"/>
    <property type="match status" value="1"/>
</dbReference>
<feature type="domain" description="Peptide methionine sulphoxide reductase MsrA" evidence="5">
    <location>
        <begin position="28"/>
        <end position="176"/>
    </location>
</feature>
<evidence type="ECO:0000313" key="7">
    <source>
        <dbReference type="Proteomes" id="UP001196509"/>
    </source>
</evidence>
<evidence type="ECO:0000313" key="6">
    <source>
        <dbReference type="EMBL" id="MBW8638585.1"/>
    </source>
</evidence>
<comment type="function">
    <text evidence="4">Has an important function as a repair enzyme for proteins that have been inactivated by oxidation. Catalyzes the reversible oxidation-reduction of methionine sulfoxide in proteins to methionine.</text>
</comment>
<comment type="catalytic activity">
    <reaction evidence="2 4">
        <text>L-methionyl-[protein] + [thioredoxin]-disulfide + H2O = L-methionyl-(S)-S-oxide-[protein] + [thioredoxin]-dithiol</text>
        <dbReference type="Rhea" id="RHEA:14217"/>
        <dbReference type="Rhea" id="RHEA-COMP:10698"/>
        <dbReference type="Rhea" id="RHEA-COMP:10700"/>
        <dbReference type="Rhea" id="RHEA-COMP:12313"/>
        <dbReference type="Rhea" id="RHEA-COMP:12315"/>
        <dbReference type="ChEBI" id="CHEBI:15377"/>
        <dbReference type="ChEBI" id="CHEBI:16044"/>
        <dbReference type="ChEBI" id="CHEBI:29950"/>
        <dbReference type="ChEBI" id="CHEBI:44120"/>
        <dbReference type="ChEBI" id="CHEBI:50058"/>
        <dbReference type="EC" id="1.8.4.11"/>
    </reaction>
</comment>